<dbReference type="EMBL" id="PVWG01000009">
    <property type="protein sequence ID" value="PSB19641.1"/>
    <property type="molecule type" value="Genomic_DNA"/>
</dbReference>
<organism evidence="3 4">
    <name type="scientific">Phormidesmis priestleyi ULC007</name>
    <dbReference type="NCBI Taxonomy" id="1920490"/>
    <lineage>
        <taxon>Bacteria</taxon>
        <taxon>Bacillati</taxon>
        <taxon>Cyanobacteriota</taxon>
        <taxon>Cyanophyceae</taxon>
        <taxon>Leptolyngbyales</taxon>
        <taxon>Leptolyngbyaceae</taxon>
        <taxon>Phormidesmis</taxon>
    </lineage>
</organism>
<dbReference type="OrthoDB" id="510080at2"/>
<feature type="compositionally biased region" description="Basic and acidic residues" evidence="1">
    <location>
        <begin position="216"/>
        <end position="237"/>
    </location>
</feature>
<reference evidence="3 4" key="1">
    <citation type="submission" date="2018-02" db="EMBL/GenBank/DDBJ databases">
        <authorList>
            <person name="Cohen D.B."/>
            <person name="Kent A.D."/>
        </authorList>
    </citation>
    <scope>NUCLEOTIDE SEQUENCE [LARGE SCALE GENOMIC DNA]</scope>
    <source>
        <strain evidence="3 4">ULC007</strain>
    </source>
</reference>
<name>A0A2T1DGR9_9CYAN</name>
<dbReference type="Pfam" id="PF05685">
    <property type="entry name" value="Uma2"/>
    <property type="match status" value="1"/>
</dbReference>
<keyword evidence="3" id="KW-0540">Nuclease</keyword>
<gene>
    <name evidence="3" type="ORF">C7B65_10100</name>
</gene>
<proteinExistence type="predicted"/>
<evidence type="ECO:0000313" key="4">
    <source>
        <dbReference type="Proteomes" id="UP000238634"/>
    </source>
</evidence>
<protein>
    <submittedName>
        <fullName evidence="3">Uma2 family endonuclease</fullName>
    </submittedName>
</protein>
<dbReference type="GO" id="GO:0004519">
    <property type="term" value="F:endonuclease activity"/>
    <property type="evidence" value="ECO:0007669"/>
    <property type="project" value="UniProtKB-KW"/>
</dbReference>
<evidence type="ECO:0000256" key="1">
    <source>
        <dbReference type="SAM" id="MobiDB-lite"/>
    </source>
</evidence>
<keyword evidence="3" id="KW-0378">Hydrolase</keyword>
<feature type="region of interest" description="Disordered" evidence="1">
    <location>
        <begin position="216"/>
        <end position="243"/>
    </location>
</feature>
<dbReference type="InterPro" id="IPR008538">
    <property type="entry name" value="Uma2"/>
</dbReference>
<sequence length="243" mass="27805">MTIAQSTSFVVTWEKLPDDYPLPDDPVDNRTQPALAAALTESLAANDRLGTAATTTNYAICATIDSKMVVKAPDWSLIPAIRVPLQQVERSYTPRLDGDELAIVMEFLSETPGTEYSSKPSYPPGKWFFYERVLRVPSYVIFEPESAALEVYHLDRAGLYEPQFPNSEQRYWVPEVQLFLGVWQGTRQDRTGNWLCWWTESGELLLWGSEQADEERQRANEERQRSQRLAEKLRELGVDPEDL</sequence>
<dbReference type="PANTHER" id="PTHR33352">
    <property type="entry name" value="SLR1095 PROTEIN"/>
    <property type="match status" value="1"/>
</dbReference>
<keyword evidence="4" id="KW-1185">Reference proteome</keyword>
<evidence type="ECO:0000259" key="2">
    <source>
        <dbReference type="Pfam" id="PF05685"/>
    </source>
</evidence>
<feature type="domain" description="Putative restriction endonuclease" evidence="2">
    <location>
        <begin position="26"/>
        <end position="175"/>
    </location>
</feature>
<evidence type="ECO:0000313" key="3">
    <source>
        <dbReference type="EMBL" id="PSB19641.1"/>
    </source>
</evidence>
<accession>A0A2T1DGR9</accession>
<dbReference type="RefSeq" id="WP_073071779.1">
    <property type="nucleotide sequence ID" value="NZ_MPPI01000012.1"/>
</dbReference>
<dbReference type="Proteomes" id="UP000238634">
    <property type="component" value="Unassembled WGS sequence"/>
</dbReference>
<comment type="caution">
    <text evidence="3">The sequence shown here is derived from an EMBL/GenBank/DDBJ whole genome shotgun (WGS) entry which is preliminary data.</text>
</comment>
<dbReference type="STRING" id="1920490.GCA_001895925_00206"/>
<dbReference type="AlphaFoldDB" id="A0A2T1DGR9"/>
<keyword evidence="3" id="KW-0255">Endonuclease</keyword>
<reference evidence="3 4" key="2">
    <citation type="submission" date="2018-03" db="EMBL/GenBank/DDBJ databases">
        <title>The ancient ancestry and fast evolution of plastids.</title>
        <authorList>
            <person name="Moore K.R."/>
            <person name="Magnabosco C."/>
            <person name="Momper L."/>
            <person name="Gold D.A."/>
            <person name="Bosak T."/>
            <person name="Fournier G.P."/>
        </authorList>
    </citation>
    <scope>NUCLEOTIDE SEQUENCE [LARGE SCALE GENOMIC DNA]</scope>
    <source>
        <strain evidence="3 4">ULC007</strain>
    </source>
</reference>
<dbReference type="PANTHER" id="PTHR33352:SF3">
    <property type="entry name" value="SLR1612 PROTEIN"/>
    <property type="match status" value="1"/>
</dbReference>